<evidence type="ECO:0000313" key="2">
    <source>
        <dbReference type="EMBL" id="TYK23844.1"/>
    </source>
</evidence>
<proteinExistence type="predicted"/>
<accession>A0A5D3DJN1</accession>
<dbReference type="STRING" id="1194695.A0A5D3DJN1"/>
<sequence>MVGGGGCFLSLPFFGSRKSEPEPDRDPVLLVSGIGGSILHSKNKKLFGLQTRVWVRIFLSDIVFRENLISIYNPHTGPYSISFPIQS</sequence>
<dbReference type="EMBL" id="SSTD01004278">
    <property type="protein sequence ID" value="TYK23844.1"/>
    <property type="molecule type" value="Genomic_DNA"/>
</dbReference>
<gene>
    <name evidence="2" type="ORF">E5676_scaffold419G00080</name>
    <name evidence="1" type="ORF">E6C27_scaffold55G001160</name>
</gene>
<comment type="caution">
    <text evidence="2">The sequence shown here is derived from an EMBL/GenBank/DDBJ whole genome shotgun (WGS) entry which is preliminary data.</text>
</comment>
<evidence type="ECO:0000313" key="4">
    <source>
        <dbReference type="Proteomes" id="UP000321947"/>
    </source>
</evidence>
<evidence type="ECO:0000313" key="3">
    <source>
        <dbReference type="Proteomes" id="UP000321393"/>
    </source>
</evidence>
<organism evidence="2 4">
    <name type="scientific">Cucumis melo var. makuwa</name>
    <name type="common">Oriental melon</name>
    <dbReference type="NCBI Taxonomy" id="1194695"/>
    <lineage>
        <taxon>Eukaryota</taxon>
        <taxon>Viridiplantae</taxon>
        <taxon>Streptophyta</taxon>
        <taxon>Embryophyta</taxon>
        <taxon>Tracheophyta</taxon>
        <taxon>Spermatophyta</taxon>
        <taxon>Magnoliopsida</taxon>
        <taxon>eudicotyledons</taxon>
        <taxon>Gunneridae</taxon>
        <taxon>Pentapetalae</taxon>
        <taxon>rosids</taxon>
        <taxon>fabids</taxon>
        <taxon>Cucurbitales</taxon>
        <taxon>Cucurbitaceae</taxon>
        <taxon>Benincaseae</taxon>
        <taxon>Cucumis</taxon>
    </lineage>
</organism>
<dbReference type="Proteomes" id="UP000321393">
    <property type="component" value="Unassembled WGS sequence"/>
</dbReference>
<reference evidence="3 4" key="1">
    <citation type="submission" date="2019-08" db="EMBL/GenBank/DDBJ databases">
        <title>Draft genome sequences of two oriental melons (Cucumis melo L. var makuwa).</title>
        <authorList>
            <person name="Kwon S.-Y."/>
        </authorList>
    </citation>
    <scope>NUCLEOTIDE SEQUENCE [LARGE SCALE GENOMIC DNA]</scope>
    <source>
        <strain evidence="4">cv. Chang Bougi</strain>
        <strain evidence="3">cv. SW 3</strain>
        <tissue evidence="2">Leaf</tissue>
    </source>
</reference>
<name>A0A5D3DJN1_CUCMM</name>
<dbReference type="OrthoDB" id="1707152at2759"/>
<evidence type="ECO:0000313" key="1">
    <source>
        <dbReference type="EMBL" id="KAA0051379.1"/>
    </source>
</evidence>
<dbReference type="EMBL" id="SSTE01011267">
    <property type="protein sequence ID" value="KAA0051379.1"/>
    <property type="molecule type" value="Genomic_DNA"/>
</dbReference>
<protein>
    <submittedName>
        <fullName evidence="2">Phospholipase A(1) LCAT3</fullName>
    </submittedName>
</protein>
<dbReference type="Proteomes" id="UP000321947">
    <property type="component" value="Unassembled WGS sequence"/>
</dbReference>
<dbReference type="AlphaFoldDB" id="A0A5D3DJN1"/>